<evidence type="ECO:0000259" key="3">
    <source>
        <dbReference type="Pfam" id="PF16130"/>
    </source>
</evidence>
<dbReference type="AlphaFoldDB" id="A0A5S3YXA0"/>
<evidence type="ECO:0000256" key="1">
    <source>
        <dbReference type="SAM" id="SignalP"/>
    </source>
</evidence>
<sequence>MKQKIFSVLIGVASLPSFAVTVGGIDFNYLNGVLPTDTLSYSVKGKPLTNISNVGSQLPKDVLTNIYSMLPEGQYVNTAFVDSNLLSNIVIKDESELDETFVTATANVTSLNEGAGYRNKLGYSVFDADNPPQSIADISQHTIIFPNSSKPGEGEMLQGDRMELGLDLQPGQALGFFVIANGWGWAGSLGNIVNLGPWNTPFYSVPALNPEADEINEHNVVFYDAQNEFFVIGFDDQHRSQGDNDFNDLLFSVEVTPSYAVQGVNENGSVDSGTYQLLEQTDSSVTNTSYYPSQSGYATLAFEDKWPKMGDYDFNDVVIKYRMSQTFNNQNRMIELVIDYQLVATGAYFHNGFAIQIPDVDTSAVTFAVMTYNGEEISNNFLEATNKLNMKLLDDNSTFDEAYDVARELANTSCQFYRTMPSCIEPAMDFFKVTLTFDPSQTPSTVSLPPFNPYIYALDGQYHGPYGTRNWEAHLKQFSGSELFNNGLFG</sequence>
<feature type="domain" description="DUF4114" evidence="2">
    <location>
        <begin position="168"/>
        <end position="255"/>
    </location>
</feature>
<proteinExistence type="predicted"/>
<reference evidence="5" key="2">
    <citation type="submission" date="2019-06" db="EMBL/GenBank/DDBJ databases">
        <title>Co-occurence of chitin degradation, pigmentation and bioactivity in marine Pseudoalteromonas.</title>
        <authorList>
            <person name="Sonnenschein E.C."/>
            <person name="Bech P.K."/>
        </authorList>
    </citation>
    <scope>NUCLEOTIDE SEQUENCE [LARGE SCALE GENOMIC DNA]</scope>
    <source>
        <strain evidence="5">S1189</strain>
    </source>
</reference>
<accession>A0A5S3YXA0</accession>
<feature type="signal peptide" evidence="1">
    <location>
        <begin position="1"/>
        <end position="19"/>
    </location>
</feature>
<feature type="domain" description="DUF4842" evidence="3">
    <location>
        <begin position="331"/>
        <end position="490"/>
    </location>
</feature>
<evidence type="ECO:0000259" key="2">
    <source>
        <dbReference type="Pfam" id="PF13448"/>
    </source>
</evidence>
<dbReference type="Pfam" id="PF13448">
    <property type="entry name" value="DUF4114"/>
    <property type="match status" value="1"/>
</dbReference>
<evidence type="ECO:0000313" key="4">
    <source>
        <dbReference type="EMBL" id="TMP82026.1"/>
    </source>
</evidence>
<comment type="caution">
    <text evidence="4">The sequence shown here is derived from an EMBL/GenBank/DDBJ whole genome shotgun (WGS) entry which is preliminary data.</text>
</comment>
<keyword evidence="1" id="KW-0732">Signal</keyword>
<dbReference type="NCBIfam" id="TIGR04456">
    <property type="entry name" value="LruC_dom"/>
    <property type="match status" value="1"/>
</dbReference>
<dbReference type="InterPro" id="IPR025193">
    <property type="entry name" value="DUF4114"/>
</dbReference>
<evidence type="ECO:0000313" key="5">
    <source>
        <dbReference type="Proteomes" id="UP000307362"/>
    </source>
</evidence>
<organism evidence="4 5">
    <name type="scientific">Pseudoalteromonas phenolica</name>
    <dbReference type="NCBI Taxonomy" id="161398"/>
    <lineage>
        <taxon>Bacteria</taxon>
        <taxon>Pseudomonadati</taxon>
        <taxon>Pseudomonadota</taxon>
        <taxon>Gammaproteobacteria</taxon>
        <taxon>Alteromonadales</taxon>
        <taxon>Pseudoalteromonadaceae</taxon>
        <taxon>Pseudoalteromonas</taxon>
    </lineage>
</organism>
<dbReference type="InterPro" id="IPR032295">
    <property type="entry name" value="DUF4842"/>
</dbReference>
<dbReference type="InterPro" id="IPR031025">
    <property type="entry name" value="LruC_dom"/>
</dbReference>
<name>A0A5S3YXA0_9GAMM</name>
<dbReference type="OrthoDB" id="1204817at2"/>
<feature type="chain" id="PRO_5024360472" description="DUF4114 domain-containing protein" evidence="1">
    <location>
        <begin position="20"/>
        <end position="490"/>
    </location>
</feature>
<gene>
    <name evidence="4" type="ORF">CWB73_06365</name>
</gene>
<dbReference type="Pfam" id="PF16130">
    <property type="entry name" value="DUF4842"/>
    <property type="match status" value="1"/>
</dbReference>
<dbReference type="EMBL" id="PNCM01000013">
    <property type="protein sequence ID" value="TMP82026.1"/>
    <property type="molecule type" value="Genomic_DNA"/>
</dbReference>
<evidence type="ECO:0008006" key="6">
    <source>
        <dbReference type="Google" id="ProtNLM"/>
    </source>
</evidence>
<dbReference type="Proteomes" id="UP000307362">
    <property type="component" value="Unassembled WGS sequence"/>
</dbReference>
<protein>
    <recommendedName>
        <fullName evidence="6">DUF4114 domain-containing protein</fullName>
    </recommendedName>
</protein>
<reference evidence="4 5" key="1">
    <citation type="submission" date="2017-12" db="EMBL/GenBank/DDBJ databases">
        <authorList>
            <person name="Paulsen S."/>
            <person name="Gram L.K."/>
        </authorList>
    </citation>
    <scope>NUCLEOTIDE SEQUENCE [LARGE SCALE GENOMIC DNA]</scope>
    <source>
        <strain evidence="4 5">S1189</strain>
    </source>
</reference>